<evidence type="ECO:0000313" key="12">
    <source>
        <dbReference type="Proteomes" id="UP000694726"/>
    </source>
</evidence>
<keyword evidence="3" id="KW-0964">Secreted</keyword>
<gene>
    <name evidence="10" type="primary">LOC100524300</name>
</gene>
<feature type="domain" description="Peptidase A1" evidence="9">
    <location>
        <begin position="77"/>
        <end position="386"/>
    </location>
</feature>
<proteinExistence type="inferred from homology"/>
<keyword evidence="4" id="KW-0732">Signal</keyword>
<dbReference type="PANTHER" id="PTHR47966:SF49">
    <property type="entry name" value="PEPSIN A-5"/>
    <property type="match status" value="1"/>
</dbReference>
<keyword evidence="8" id="KW-0064">Aspartyl protease</keyword>
<dbReference type="GO" id="GO:0005576">
    <property type="term" value="C:extracellular region"/>
    <property type="evidence" value="ECO:0007669"/>
    <property type="project" value="UniProtKB-SubCell"/>
</dbReference>
<evidence type="ECO:0000256" key="2">
    <source>
        <dbReference type="ARBA" id="ARBA00007447"/>
    </source>
</evidence>
<dbReference type="PROSITE" id="PS51767">
    <property type="entry name" value="PEPTIDASE_A1"/>
    <property type="match status" value="1"/>
</dbReference>
<keyword evidence="8" id="KW-0645">Protease</keyword>
<dbReference type="AlphaFoldDB" id="A0A8D0PHP0"/>
<keyword evidence="8" id="KW-0378">Hydrolase</keyword>
<dbReference type="FunFam" id="2.40.70.10:FF:000006">
    <property type="entry name" value="Cathepsin E"/>
    <property type="match status" value="1"/>
</dbReference>
<evidence type="ECO:0000256" key="7">
    <source>
        <dbReference type="PIRSR" id="PIRSR601461-2"/>
    </source>
</evidence>
<dbReference type="Gene3D" id="2.40.70.10">
    <property type="entry name" value="Acid Proteases"/>
    <property type="match status" value="2"/>
</dbReference>
<dbReference type="Ensembl" id="ENSSSCT00015083564.1">
    <property type="protein sequence ID" value="ENSSSCP00015033821.1"/>
    <property type="gene ID" value="ENSSSCG00015062517.1"/>
</dbReference>
<dbReference type="PANTHER" id="PTHR47966">
    <property type="entry name" value="BETA-SITE APP-CLEAVING ENZYME, ISOFORM A-RELATED"/>
    <property type="match status" value="1"/>
</dbReference>
<feature type="active site" evidence="6">
    <location>
        <position position="278"/>
    </location>
</feature>
<feature type="disulfide bond" evidence="7">
    <location>
        <begin position="311"/>
        <end position="345"/>
    </location>
</feature>
<keyword evidence="5 7" id="KW-1015">Disulfide bond</keyword>
<dbReference type="InterPro" id="IPR001969">
    <property type="entry name" value="Aspartic_peptidase_AS"/>
</dbReference>
<evidence type="ECO:0000256" key="4">
    <source>
        <dbReference type="ARBA" id="ARBA00022729"/>
    </source>
</evidence>
<dbReference type="Proteomes" id="UP000694726">
    <property type="component" value="Unplaced"/>
</dbReference>
<dbReference type="InterPro" id="IPR001461">
    <property type="entry name" value="Aspartic_peptidase_A1"/>
</dbReference>
<evidence type="ECO:0000313" key="11">
    <source>
        <dbReference type="Ensembl" id="ENSSSCP00030048452.1"/>
    </source>
</evidence>
<comment type="similarity">
    <text evidence="2 8">Belongs to the peptidase A1 family.</text>
</comment>
<dbReference type="Proteomes" id="UP000694570">
    <property type="component" value="Unplaced"/>
</dbReference>
<feature type="active site" evidence="6">
    <location>
        <position position="95"/>
    </location>
</feature>
<evidence type="ECO:0000313" key="10">
    <source>
        <dbReference type="Ensembl" id="ENSSSCP00015033821.1"/>
    </source>
</evidence>
<evidence type="ECO:0000256" key="3">
    <source>
        <dbReference type="ARBA" id="ARBA00022525"/>
    </source>
</evidence>
<comment type="subcellular location">
    <subcellularLocation>
        <location evidence="1">Secreted</location>
        <location evidence="1">Extracellular space</location>
    </subcellularLocation>
</comment>
<dbReference type="InterPro" id="IPR033121">
    <property type="entry name" value="PEPTIDASE_A1"/>
</dbReference>
<feature type="disulfide bond" evidence="7">
    <location>
        <begin position="108"/>
        <end position="113"/>
    </location>
</feature>
<dbReference type="SUPFAM" id="SSF50630">
    <property type="entry name" value="Acid proteases"/>
    <property type="match status" value="1"/>
</dbReference>
<dbReference type="GO" id="GO:0004190">
    <property type="term" value="F:aspartic-type endopeptidase activity"/>
    <property type="evidence" value="ECO:0007669"/>
    <property type="project" value="UniProtKB-KW"/>
</dbReference>
<sequence length="389" mass="44439">MDSCWLSLICFLFPMHHERIPLMKVKSIRENLREKGLLENFLEEHPYDMIQNQGSQNSTFKRKVIRHRLRNYFDMIYVGNITVGTPPQQFSVVFDTGSTDLWVPSVYCHSMACVTHNIFDPFQSSTFRFSATPIRLEYGSGMVSGFLGYDTVRIGRLIIMGQGFCITSWEESKTFEHAPFDGMLGLGYASLGIRGVTPVFDNIKRRGFLDQPVFAFYLSTKSEQGSVVIFGGVDHRYYRGDLRWVPLSKPHYWQIALDRISWRGYVIACKAGCQAIVDTGTSLLRGPNADVRNIQKLIGAHYFQREYVIRCSAPDTLPDIVFTINNVQYPVPARAYIRKNTNGICLSNFKGLIGHFNREAIWILGDVFLRLYFTVFDRGQNRIGLATAV</sequence>
<organism evidence="10 12">
    <name type="scientific">Sus scrofa</name>
    <name type="common">Pig</name>
    <dbReference type="NCBI Taxonomy" id="9823"/>
    <lineage>
        <taxon>Eukaryota</taxon>
        <taxon>Metazoa</taxon>
        <taxon>Chordata</taxon>
        <taxon>Craniata</taxon>
        <taxon>Vertebrata</taxon>
        <taxon>Euteleostomi</taxon>
        <taxon>Mammalia</taxon>
        <taxon>Eutheria</taxon>
        <taxon>Laurasiatheria</taxon>
        <taxon>Artiodactyla</taxon>
        <taxon>Suina</taxon>
        <taxon>Suidae</taxon>
        <taxon>Sus</taxon>
    </lineage>
</organism>
<dbReference type="PROSITE" id="PS00141">
    <property type="entry name" value="ASP_PROTEASE"/>
    <property type="match status" value="2"/>
</dbReference>
<evidence type="ECO:0000256" key="8">
    <source>
        <dbReference type="RuleBase" id="RU000454"/>
    </source>
</evidence>
<dbReference type="InterPro" id="IPR021109">
    <property type="entry name" value="Peptidase_aspartic_dom_sf"/>
</dbReference>
<dbReference type="FunFam" id="2.40.70.10:FF:000004">
    <property type="entry name" value="Pepsin A"/>
    <property type="match status" value="1"/>
</dbReference>
<name>A0A8D0PHP0_PIG</name>
<evidence type="ECO:0000256" key="5">
    <source>
        <dbReference type="ARBA" id="ARBA00023157"/>
    </source>
</evidence>
<reference evidence="10" key="1">
    <citation type="submission" date="2025-05" db="UniProtKB">
        <authorList>
            <consortium name="Ensembl"/>
        </authorList>
    </citation>
    <scope>IDENTIFICATION</scope>
</reference>
<evidence type="ECO:0000256" key="1">
    <source>
        <dbReference type="ARBA" id="ARBA00004239"/>
    </source>
</evidence>
<protein>
    <submittedName>
        <fullName evidence="11">Pregnancy-associated glycoprotein 2-like</fullName>
    </submittedName>
</protein>
<dbReference type="PRINTS" id="PR00792">
    <property type="entry name" value="PEPSIN"/>
</dbReference>
<dbReference type="InterPro" id="IPR012848">
    <property type="entry name" value="Aspartic_peptidase_N"/>
</dbReference>
<dbReference type="Ensembl" id="ENSSSCT00030104473.1">
    <property type="protein sequence ID" value="ENSSSCP00030048452.1"/>
    <property type="gene ID" value="ENSSSCG00030074451.1"/>
</dbReference>
<dbReference type="GO" id="GO:0006508">
    <property type="term" value="P:proteolysis"/>
    <property type="evidence" value="ECO:0007669"/>
    <property type="project" value="UniProtKB-KW"/>
</dbReference>
<accession>A0A8D0PHP0</accession>
<feature type="disulfide bond" evidence="7">
    <location>
        <begin position="269"/>
        <end position="273"/>
    </location>
</feature>
<dbReference type="Pfam" id="PF00026">
    <property type="entry name" value="Asp"/>
    <property type="match status" value="1"/>
</dbReference>
<evidence type="ECO:0000256" key="6">
    <source>
        <dbReference type="PIRSR" id="PIRSR601461-1"/>
    </source>
</evidence>
<dbReference type="Gene3D" id="6.10.140.60">
    <property type="match status" value="1"/>
</dbReference>
<dbReference type="Pfam" id="PF07966">
    <property type="entry name" value="A1_Propeptide"/>
    <property type="match status" value="1"/>
</dbReference>
<evidence type="ECO:0000259" key="9">
    <source>
        <dbReference type="PROSITE" id="PS51767"/>
    </source>
</evidence>